<dbReference type="RefSeq" id="WP_379838274.1">
    <property type="nucleotide sequence ID" value="NZ_JBHRYQ010000001.1"/>
</dbReference>
<gene>
    <name evidence="3" type="ORF">ACFOOI_12285</name>
</gene>
<dbReference type="Gene3D" id="3.40.50.1820">
    <property type="entry name" value="alpha/beta hydrolase"/>
    <property type="match status" value="1"/>
</dbReference>
<evidence type="ECO:0000259" key="2">
    <source>
        <dbReference type="Pfam" id="PF07859"/>
    </source>
</evidence>
<dbReference type="GO" id="GO:0016787">
    <property type="term" value="F:hydrolase activity"/>
    <property type="evidence" value="ECO:0007669"/>
    <property type="project" value="UniProtKB-KW"/>
</dbReference>
<organism evidence="3 4">
    <name type="scientific">Lacihabitans lacunae</name>
    <dbReference type="NCBI Taxonomy" id="1028214"/>
    <lineage>
        <taxon>Bacteria</taxon>
        <taxon>Pseudomonadati</taxon>
        <taxon>Bacteroidota</taxon>
        <taxon>Cytophagia</taxon>
        <taxon>Cytophagales</taxon>
        <taxon>Leadbetterellaceae</taxon>
        <taxon>Lacihabitans</taxon>
    </lineage>
</organism>
<dbReference type="Pfam" id="PF07859">
    <property type="entry name" value="Abhydrolase_3"/>
    <property type="match status" value="1"/>
</dbReference>
<keyword evidence="1 3" id="KW-0378">Hydrolase</keyword>
<dbReference type="InterPro" id="IPR013094">
    <property type="entry name" value="AB_hydrolase_3"/>
</dbReference>
<protein>
    <submittedName>
        <fullName evidence="3">Alpha/beta hydrolase</fullName>
    </submittedName>
</protein>
<evidence type="ECO:0000313" key="4">
    <source>
        <dbReference type="Proteomes" id="UP001595616"/>
    </source>
</evidence>
<dbReference type="InterPro" id="IPR029058">
    <property type="entry name" value="AB_hydrolase_fold"/>
</dbReference>
<keyword evidence="4" id="KW-1185">Reference proteome</keyword>
<dbReference type="EMBL" id="JBHRYQ010000001">
    <property type="protein sequence ID" value="MFC3811435.1"/>
    <property type="molecule type" value="Genomic_DNA"/>
</dbReference>
<evidence type="ECO:0000313" key="3">
    <source>
        <dbReference type="EMBL" id="MFC3811435.1"/>
    </source>
</evidence>
<accession>A0ABV7YYP2</accession>
<dbReference type="PANTHER" id="PTHR48081:SF8">
    <property type="entry name" value="ALPHA_BETA HYDROLASE FOLD-3 DOMAIN-CONTAINING PROTEIN-RELATED"/>
    <property type="match status" value="1"/>
</dbReference>
<comment type="caution">
    <text evidence="3">The sequence shown here is derived from an EMBL/GenBank/DDBJ whole genome shotgun (WGS) entry which is preliminary data.</text>
</comment>
<feature type="domain" description="Alpha/beta hydrolase fold-3" evidence="2">
    <location>
        <begin position="74"/>
        <end position="273"/>
    </location>
</feature>
<sequence>MKSISYYLTALVIKLKGIKKDFSQEPIDYLKLRKDDKHTPTTKDVLGLSFRSFNIEKSKVTEVFDLQVSSENIILFCHGGASISGPSDLHWNSLAHIVKHTKTKALLIDYPKAPEHQITEINHNIEAVYRDTLSTYDSKNIILLGDSFGATLMLLLVQSLIKAHQDLPKAIVLVSPVLDASLANPAIGEIDKTDIMLSKKGVVSAKQMCAGSIDLKSEVISPLFGSFKGFVPTYLFTATRDIMYPDSEIFVQKLKQENIPIQVFEGEGMPHIWPFLPVMSEAKKALNQIVDIVKEL</sequence>
<dbReference type="SUPFAM" id="SSF53474">
    <property type="entry name" value="alpha/beta-Hydrolases"/>
    <property type="match status" value="1"/>
</dbReference>
<evidence type="ECO:0000256" key="1">
    <source>
        <dbReference type="ARBA" id="ARBA00022801"/>
    </source>
</evidence>
<name>A0ABV7YYP2_9BACT</name>
<proteinExistence type="predicted"/>
<dbReference type="PANTHER" id="PTHR48081">
    <property type="entry name" value="AB HYDROLASE SUPERFAMILY PROTEIN C4A8.06C"/>
    <property type="match status" value="1"/>
</dbReference>
<reference evidence="4" key="1">
    <citation type="journal article" date="2019" name="Int. J. Syst. Evol. Microbiol.">
        <title>The Global Catalogue of Microorganisms (GCM) 10K type strain sequencing project: providing services to taxonomists for standard genome sequencing and annotation.</title>
        <authorList>
            <consortium name="The Broad Institute Genomics Platform"/>
            <consortium name="The Broad Institute Genome Sequencing Center for Infectious Disease"/>
            <person name="Wu L."/>
            <person name="Ma J."/>
        </authorList>
    </citation>
    <scope>NUCLEOTIDE SEQUENCE [LARGE SCALE GENOMIC DNA]</scope>
    <source>
        <strain evidence="4">CECT 7956</strain>
    </source>
</reference>
<dbReference type="InterPro" id="IPR050300">
    <property type="entry name" value="GDXG_lipolytic_enzyme"/>
</dbReference>
<dbReference type="Proteomes" id="UP001595616">
    <property type="component" value="Unassembled WGS sequence"/>
</dbReference>